<dbReference type="PROSITE" id="PS51194">
    <property type="entry name" value="HELICASE_CTER"/>
    <property type="match status" value="1"/>
</dbReference>
<dbReference type="InterPro" id="IPR027417">
    <property type="entry name" value="P-loop_NTPase"/>
</dbReference>
<keyword evidence="6" id="KW-0067">ATP-binding</keyword>
<dbReference type="OrthoDB" id="9760715at2"/>
<name>A0A4R3N7P4_9BACI</name>
<dbReference type="Gene3D" id="3.40.50.300">
    <property type="entry name" value="P-loop containing nucleotide triphosphate hydrolases"/>
    <property type="match status" value="1"/>
</dbReference>
<keyword evidence="1" id="KW-0378">Hydrolase</keyword>
<evidence type="ECO:0000313" key="6">
    <source>
        <dbReference type="EMBL" id="TCT24577.1"/>
    </source>
</evidence>
<feature type="domain" description="Helicase C-terminal" evidence="5">
    <location>
        <begin position="906"/>
        <end position="1063"/>
    </location>
</feature>
<dbReference type="InterPro" id="IPR014001">
    <property type="entry name" value="Helicase_ATP-bd"/>
</dbReference>
<keyword evidence="7" id="KW-1185">Reference proteome</keyword>
<feature type="domain" description="Helicase ATP-binding" evidence="4">
    <location>
        <begin position="634"/>
        <end position="796"/>
    </location>
</feature>
<keyword evidence="2" id="KW-0862">Zinc</keyword>
<proteinExistence type="predicted"/>
<evidence type="ECO:0000256" key="1">
    <source>
        <dbReference type="ARBA" id="ARBA00022801"/>
    </source>
</evidence>
<evidence type="ECO:0000259" key="5">
    <source>
        <dbReference type="PROSITE" id="PS51194"/>
    </source>
</evidence>
<accession>A0A4R3N7P4</accession>
<evidence type="ECO:0000259" key="3">
    <source>
        <dbReference type="PROSITE" id="PS50966"/>
    </source>
</evidence>
<dbReference type="InterPro" id="IPR000330">
    <property type="entry name" value="SNF2_N"/>
</dbReference>
<dbReference type="Pfam" id="PF00176">
    <property type="entry name" value="SNF2-rel_dom"/>
    <property type="match status" value="1"/>
</dbReference>
<dbReference type="Pfam" id="PF00271">
    <property type="entry name" value="Helicase_C"/>
    <property type="match status" value="1"/>
</dbReference>
<dbReference type="PROSITE" id="PS51192">
    <property type="entry name" value="HELICASE_ATP_BIND_1"/>
    <property type="match status" value="1"/>
</dbReference>
<feature type="domain" description="SWIM-type" evidence="3">
    <location>
        <begin position="50"/>
        <end position="87"/>
    </location>
</feature>
<dbReference type="Pfam" id="PF08455">
    <property type="entry name" value="SNF2_assoc"/>
    <property type="match status" value="1"/>
</dbReference>
<keyword evidence="6" id="KW-0347">Helicase</keyword>
<dbReference type="SMART" id="SM00487">
    <property type="entry name" value="DEXDc"/>
    <property type="match status" value="1"/>
</dbReference>
<dbReference type="SUPFAM" id="SSF52540">
    <property type="entry name" value="P-loop containing nucleoside triphosphate hydrolases"/>
    <property type="match status" value="2"/>
</dbReference>
<dbReference type="SMART" id="SM00490">
    <property type="entry name" value="HELICc"/>
    <property type="match status" value="1"/>
</dbReference>
<dbReference type="InterPro" id="IPR013663">
    <property type="entry name" value="Helicase_SWF/SNF/SWI_bac"/>
</dbReference>
<dbReference type="Gene3D" id="3.40.50.10810">
    <property type="entry name" value="Tandem AAA-ATPase domain"/>
    <property type="match status" value="1"/>
</dbReference>
<dbReference type="GO" id="GO:0005524">
    <property type="term" value="F:ATP binding"/>
    <property type="evidence" value="ECO:0007669"/>
    <property type="project" value="InterPro"/>
</dbReference>
<keyword evidence="2" id="KW-0479">Metal-binding</keyword>
<dbReference type="FunFam" id="3.40.50.300:FF:000533">
    <property type="entry name" value="Helicase, Snf2 family"/>
    <property type="match status" value="1"/>
</dbReference>
<dbReference type="InterPro" id="IPR001650">
    <property type="entry name" value="Helicase_C-like"/>
</dbReference>
<dbReference type="RefSeq" id="WP_132371307.1">
    <property type="nucleotide sequence ID" value="NZ_SMAN01000005.1"/>
</dbReference>
<dbReference type="InterPro" id="IPR038718">
    <property type="entry name" value="SNF2-like_sf"/>
</dbReference>
<keyword evidence="2" id="KW-0863">Zinc-finger</keyword>
<evidence type="ECO:0000313" key="7">
    <source>
        <dbReference type="Proteomes" id="UP000294650"/>
    </source>
</evidence>
<dbReference type="CDD" id="cd18793">
    <property type="entry name" value="SF2_C_SNF"/>
    <property type="match status" value="1"/>
</dbReference>
<dbReference type="GO" id="GO:0016787">
    <property type="term" value="F:hydrolase activity"/>
    <property type="evidence" value="ECO:0007669"/>
    <property type="project" value="UniProtKB-KW"/>
</dbReference>
<evidence type="ECO:0000259" key="4">
    <source>
        <dbReference type="PROSITE" id="PS51192"/>
    </source>
</evidence>
<comment type="caution">
    <text evidence="6">The sequence shown here is derived from an EMBL/GenBank/DDBJ whole genome shotgun (WGS) entry which is preliminary data.</text>
</comment>
<sequence>MTINREDIQAMFTRTIYNRGRQYYQQARVVEIYQEGENHWHGEVYGSSMYHVEARFDHHSLDLYCDCPAFETYGECKHLVAFLLEVADQMKRNEKLTNQWSVYDEILHPRTPQYRENETANQMIQLFSVLQSMPNQSSNMKREQLKTEYIIKWTGPYLTVEMKVGTGRLYVVKDLKMFIERINRQEEMEFTKNFTYSPAEHEFSREDLEVLQVLYDITKSDRFYQSHHLAYHRSSSDRGITVPPFFADQLLDLLQDRNCVVEERRYRLGQLEIVEGEPPFSFHLNRERPDTYVLECNRLKEAEYLSMYKYLRSRNRLFKLTHSQSVIVSELFRIMDRNEDGKITVDRGQIEPFVSHVLPELKKVGDLKMAEAVSEEIIDHPLHPRLYLDYVDGRLKADLEFHYGDIVIHPYHHDSNHGQAADGILMREVEKENEVIHFLEQAEFQINEKELYLEAEEDIFIFLFDMLPDLKEQAEIFLSDQAMKLIRDERHQPRIEVDVDDGEDFLEVNFDMDGISEEEIRDVIQSVVERKTYHRLSDGSFLPLEKDGFVPISRLFSELDLSEHDVKNGTVKLPVYRGIQVEEAMAAGPKTKFKKEFRELIHAIKHPDESDYPLPSGLQAKLRDYQYVGFQWLKGLSRHGLGGILADDMGLGKTLQSIAYLLSEKEEKEHRFQALVVCPSSLVYNWKNEFETFAPGMNVRVISGTKQERENLLKDTSGFDVLVTSYQLLRQDLEYYHGQTFSVMILDEAQAIKNDATKTARAVKSVSAGKRFALSGTPIENSLDELWSIFDAVLPGLFPAKRFFKQWPQEKVSRICRPFILRRVKQDVLHELPEKIEHVHTCELTDDQKKLYLGYLERIQGETKQVLEEEGLQKGRMKILAGLTRLRQLCCHPSLFLENYEGGSGKLTELLELVQHSLENRQRILIFSQFSSMLKKIRKQLEARGKDVFYLDGQTPSKDRVYMTERFNRGEKDIFLISLKAGGTGLNLTGADTVILYDLWWNPAVEDQAAGRAHRMGQKNVVQVFRMITRGTIEEKIHKLQQKKKALIENVIQPGETMLSSLSEEEIKELLEMEN</sequence>
<dbReference type="GO" id="GO:0004386">
    <property type="term" value="F:helicase activity"/>
    <property type="evidence" value="ECO:0007669"/>
    <property type="project" value="UniProtKB-KW"/>
</dbReference>
<dbReference type="PROSITE" id="PS50966">
    <property type="entry name" value="ZF_SWIM"/>
    <property type="match status" value="1"/>
</dbReference>
<dbReference type="InterPro" id="IPR007527">
    <property type="entry name" value="Znf_SWIM"/>
</dbReference>
<protein>
    <submittedName>
        <fullName evidence="6">SNF2 family DNA or RNA helicase</fullName>
    </submittedName>
</protein>
<dbReference type="PANTHER" id="PTHR10799">
    <property type="entry name" value="SNF2/RAD54 HELICASE FAMILY"/>
    <property type="match status" value="1"/>
</dbReference>
<organism evidence="6 7">
    <name type="scientific">Melghiribacillus thermohalophilus</name>
    <dbReference type="NCBI Taxonomy" id="1324956"/>
    <lineage>
        <taxon>Bacteria</taxon>
        <taxon>Bacillati</taxon>
        <taxon>Bacillota</taxon>
        <taxon>Bacilli</taxon>
        <taxon>Bacillales</taxon>
        <taxon>Bacillaceae</taxon>
        <taxon>Melghiribacillus</taxon>
    </lineage>
</organism>
<evidence type="ECO:0000256" key="2">
    <source>
        <dbReference type="PROSITE-ProRule" id="PRU00325"/>
    </source>
</evidence>
<dbReference type="GO" id="GO:0008270">
    <property type="term" value="F:zinc ion binding"/>
    <property type="evidence" value="ECO:0007669"/>
    <property type="project" value="UniProtKB-KW"/>
</dbReference>
<dbReference type="Proteomes" id="UP000294650">
    <property type="component" value="Unassembled WGS sequence"/>
</dbReference>
<dbReference type="AlphaFoldDB" id="A0A4R3N7P4"/>
<gene>
    <name evidence="6" type="ORF">EDD68_10529</name>
</gene>
<dbReference type="InterPro" id="IPR049730">
    <property type="entry name" value="SNF2/RAD54-like_C"/>
</dbReference>
<reference evidence="6 7" key="1">
    <citation type="submission" date="2019-03" db="EMBL/GenBank/DDBJ databases">
        <title>Genomic Encyclopedia of Type Strains, Phase IV (KMG-IV): sequencing the most valuable type-strain genomes for metagenomic binning, comparative biology and taxonomic classification.</title>
        <authorList>
            <person name="Goeker M."/>
        </authorList>
    </citation>
    <scope>NUCLEOTIDE SEQUENCE [LARGE SCALE GENOMIC DNA]</scope>
    <source>
        <strain evidence="6 7">DSM 25894</strain>
    </source>
</reference>
<dbReference type="EMBL" id="SMAN01000005">
    <property type="protein sequence ID" value="TCT24577.1"/>
    <property type="molecule type" value="Genomic_DNA"/>
</dbReference>
<keyword evidence="6" id="KW-0547">Nucleotide-binding</keyword>